<gene>
    <name evidence="2" type="ORF">D9757_010535</name>
</gene>
<dbReference type="AlphaFoldDB" id="A0A8H5GP97"/>
<sequence length="185" mass="20727">MKTFRSSSANLRFISICPVEDMQTDTRTSLTESRLLIGPLEEWIHLQYNLHDEKLPLVIDLQCPEPIPGLRGVQMARDALVEEVEEAILPSSQALPLIYPGEWVSTPCGGFVQDKRLSPKSEDVIVSHLYKFSIMDRTIILRSLNITVACGVLQVAYPPMLNSHSYSPSTPRTVHTVLSLDLNAR</sequence>
<dbReference type="EMBL" id="JAACJN010000134">
    <property type="protein sequence ID" value="KAF5368295.1"/>
    <property type="molecule type" value="Genomic_DNA"/>
</dbReference>
<evidence type="ECO:0000313" key="2">
    <source>
        <dbReference type="EMBL" id="KAF5368295.1"/>
    </source>
</evidence>
<dbReference type="Proteomes" id="UP000518752">
    <property type="component" value="Unassembled WGS sequence"/>
</dbReference>
<organism evidence="2 3">
    <name type="scientific">Collybiopsis confluens</name>
    <dbReference type="NCBI Taxonomy" id="2823264"/>
    <lineage>
        <taxon>Eukaryota</taxon>
        <taxon>Fungi</taxon>
        <taxon>Dikarya</taxon>
        <taxon>Basidiomycota</taxon>
        <taxon>Agaricomycotina</taxon>
        <taxon>Agaricomycetes</taxon>
        <taxon>Agaricomycetidae</taxon>
        <taxon>Agaricales</taxon>
        <taxon>Marasmiineae</taxon>
        <taxon>Omphalotaceae</taxon>
        <taxon>Collybiopsis</taxon>
    </lineage>
</organism>
<evidence type="ECO:0000313" key="3">
    <source>
        <dbReference type="Proteomes" id="UP000518752"/>
    </source>
</evidence>
<keyword evidence="3" id="KW-1185">Reference proteome</keyword>
<accession>A0A8H5GP97</accession>
<reference evidence="2 3" key="1">
    <citation type="journal article" date="2020" name="ISME J.">
        <title>Uncovering the hidden diversity of litter-decomposition mechanisms in mushroom-forming fungi.</title>
        <authorList>
            <person name="Floudas D."/>
            <person name="Bentzer J."/>
            <person name="Ahren D."/>
            <person name="Johansson T."/>
            <person name="Persson P."/>
            <person name="Tunlid A."/>
        </authorList>
    </citation>
    <scope>NUCLEOTIDE SEQUENCE [LARGE SCALE GENOMIC DNA]</scope>
    <source>
        <strain evidence="2 3">CBS 406.79</strain>
    </source>
</reference>
<keyword evidence="1" id="KW-0472">Membrane</keyword>
<keyword evidence="1" id="KW-0812">Transmembrane</keyword>
<comment type="caution">
    <text evidence="2">The sequence shown here is derived from an EMBL/GenBank/DDBJ whole genome shotgun (WGS) entry which is preliminary data.</text>
</comment>
<proteinExistence type="predicted"/>
<evidence type="ECO:0000256" key="1">
    <source>
        <dbReference type="SAM" id="Phobius"/>
    </source>
</evidence>
<name>A0A8H5GP97_9AGAR</name>
<keyword evidence="1" id="KW-1133">Transmembrane helix</keyword>
<protein>
    <submittedName>
        <fullName evidence="2">Uncharacterized protein</fullName>
    </submittedName>
</protein>
<feature type="transmembrane region" description="Helical" evidence="1">
    <location>
        <begin position="139"/>
        <end position="157"/>
    </location>
</feature>